<evidence type="ECO:0000313" key="3">
    <source>
        <dbReference type="EMBL" id="BBY83730.1"/>
    </source>
</evidence>
<feature type="domain" description="ChsH2 C-terminal OB-fold" evidence="1">
    <location>
        <begin position="57"/>
        <end position="119"/>
    </location>
</feature>
<evidence type="ECO:0008006" key="5">
    <source>
        <dbReference type="Google" id="ProtNLM"/>
    </source>
</evidence>
<accession>A0A7I7URQ4</accession>
<dbReference type="InterPro" id="IPR022002">
    <property type="entry name" value="ChsH2_Znr"/>
</dbReference>
<evidence type="ECO:0000259" key="1">
    <source>
        <dbReference type="Pfam" id="PF01796"/>
    </source>
</evidence>
<dbReference type="EMBL" id="AP022599">
    <property type="protein sequence ID" value="BBY83730.1"/>
    <property type="molecule type" value="Genomic_DNA"/>
</dbReference>
<dbReference type="Pfam" id="PF12172">
    <property type="entry name" value="zf-ChsH2"/>
    <property type="match status" value="1"/>
</dbReference>
<reference evidence="3 4" key="1">
    <citation type="journal article" date="2019" name="Emerg. Microbes Infect.">
        <title>Comprehensive subspecies identification of 175 nontuberculous mycobacteria species based on 7547 genomic profiles.</title>
        <authorList>
            <person name="Matsumoto Y."/>
            <person name="Kinjo T."/>
            <person name="Motooka D."/>
            <person name="Nabeya D."/>
            <person name="Jung N."/>
            <person name="Uechi K."/>
            <person name="Horii T."/>
            <person name="Iida T."/>
            <person name="Fujita J."/>
            <person name="Nakamura S."/>
        </authorList>
    </citation>
    <scope>NUCLEOTIDE SEQUENCE [LARGE SCALE GENOMIC DNA]</scope>
    <source>
        <strain evidence="3 4">JCM 6370</strain>
    </source>
</reference>
<feature type="domain" description="ChsH2 rubredoxin-like zinc ribbon" evidence="2">
    <location>
        <begin position="19"/>
        <end position="51"/>
    </location>
</feature>
<keyword evidence="4" id="KW-1185">Reference proteome</keyword>
<dbReference type="PANTHER" id="PTHR34075">
    <property type="entry name" value="BLR3430 PROTEIN"/>
    <property type="match status" value="1"/>
</dbReference>
<dbReference type="PANTHER" id="PTHR34075:SF5">
    <property type="entry name" value="BLR3430 PROTEIN"/>
    <property type="match status" value="1"/>
</dbReference>
<evidence type="ECO:0000259" key="2">
    <source>
        <dbReference type="Pfam" id="PF12172"/>
    </source>
</evidence>
<dbReference type="SUPFAM" id="SSF50249">
    <property type="entry name" value="Nucleic acid-binding proteins"/>
    <property type="match status" value="1"/>
</dbReference>
<dbReference type="Proteomes" id="UP000467252">
    <property type="component" value="Chromosome"/>
</dbReference>
<organism evidence="3 4">
    <name type="scientific">Mycolicibacterium pulveris</name>
    <name type="common">Mycobacterium pulveris</name>
    <dbReference type="NCBI Taxonomy" id="36813"/>
    <lineage>
        <taxon>Bacteria</taxon>
        <taxon>Bacillati</taxon>
        <taxon>Actinomycetota</taxon>
        <taxon>Actinomycetes</taxon>
        <taxon>Mycobacteriales</taxon>
        <taxon>Mycobacteriaceae</taxon>
        <taxon>Mycolicibacterium</taxon>
    </lineage>
</organism>
<evidence type="ECO:0000313" key="4">
    <source>
        <dbReference type="Proteomes" id="UP000467252"/>
    </source>
</evidence>
<proteinExistence type="predicted"/>
<dbReference type="AlphaFoldDB" id="A0A7I7URQ4"/>
<dbReference type="Pfam" id="PF01796">
    <property type="entry name" value="OB_ChsH2_C"/>
    <property type="match status" value="1"/>
</dbReference>
<dbReference type="InterPro" id="IPR002878">
    <property type="entry name" value="ChsH2_C"/>
</dbReference>
<protein>
    <recommendedName>
        <fullName evidence="5">DNA-binding protein</fullName>
    </recommendedName>
</protein>
<name>A0A7I7URQ4_MYCPV</name>
<sequence length="136" mass="14769">MIQDAWPRPLPDAETEGYWNAISAGHLAICRCLRCRTFVHPPLERCRMCAGPVEFTEVSGAGTLYSWITVNRQSVPGPAVPYQVGIVELDVQPGVRLAGIICDEGHHPLEMGMVVDVEVRRVPGGSLVAPAIVPRS</sequence>
<gene>
    <name evidence="3" type="ORF">MPUL_48880</name>
</gene>
<dbReference type="InterPro" id="IPR012340">
    <property type="entry name" value="NA-bd_OB-fold"/>
</dbReference>
<dbReference type="InterPro" id="IPR052513">
    <property type="entry name" value="Thioester_dehydratase-like"/>
</dbReference>